<evidence type="ECO:0000313" key="2">
    <source>
        <dbReference type="Proteomes" id="UP000822688"/>
    </source>
</evidence>
<dbReference type="Proteomes" id="UP000822688">
    <property type="component" value="Chromosome 4"/>
</dbReference>
<proteinExistence type="predicted"/>
<keyword evidence="2" id="KW-1185">Reference proteome</keyword>
<sequence>MSKLPRFFAIYIPCDSPIPLRFKFSIMCHFNLRAQRCLIILTPLGIFFGGGITSSLNNCFIVSCESLLVVSCLRFIDANCSHVTLLHLYIGDYIGGGRYRRAPKENLINLSYKVRHLKENIKTLVFFLLKTRIVICKSLLFHRSYEFIVCHTTMREYFLFYFLNGVA</sequence>
<comment type="caution">
    <text evidence="1">The sequence shown here is derived from an EMBL/GenBank/DDBJ whole genome shotgun (WGS) entry which is preliminary data.</text>
</comment>
<name>A0A8T0IBU8_CERPU</name>
<reference evidence="1" key="1">
    <citation type="submission" date="2020-06" db="EMBL/GenBank/DDBJ databases">
        <title>WGS assembly of Ceratodon purpureus strain R40.</title>
        <authorList>
            <person name="Carey S.B."/>
            <person name="Jenkins J."/>
            <person name="Shu S."/>
            <person name="Lovell J.T."/>
            <person name="Sreedasyam A."/>
            <person name="Maumus F."/>
            <person name="Tiley G.P."/>
            <person name="Fernandez-Pozo N."/>
            <person name="Barry K."/>
            <person name="Chen C."/>
            <person name="Wang M."/>
            <person name="Lipzen A."/>
            <person name="Daum C."/>
            <person name="Saski C.A."/>
            <person name="Payton A.C."/>
            <person name="Mcbreen J.C."/>
            <person name="Conrad R.E."/>
            <person name="Kollar L.M."/>
            <person name="Olsson S."/>
            <person name="Huttunen S."/>
            <person name="Landis J.B."/>
            <person name="Wickett N.J."/>
            <person name="Johnson M.G."/>
            <person name="Rensing S.A."/>
            <person name="Grimwood J."/>
            <person name="Schmutz J."/>
            <person name="Mcdaniel S.F."/>
        </authorList>
    </citation>
    <scope>NUCLEOTIDE SEQUENCE</scope>
    <source>
        <strain evidence="1">R40</strain>
    </source>
</reference>
<gene>
    <name evidence="1" type="ORF">KC19_4G169500</name>
</gene>
<dbReference type="EMBL" id="CM026424">
    <property type="protein sequence ID" value="KAG0580386.1"/>
    <property type="molecule type" value="Genomic_DNA"/>
</dbReference>
<protein>
    <submittedName>
        <fullName evidence="1">Uncharacterized protein</fullName>
    </submittedName>
</protein>
<accession>A0A8T0IBU8</accession>
<dbReference type="AlphaFoldDB" id="A0A8T0IBU8"/>
<evidence type="ECO:0000313" key="1">
    <source>
        <dbReference type="EMBL" id="KAG0580386.1"/>
    </source>
</evidence>
<organism evidence="1 2">
    <name type="scientific">Ceratodon purpureus</name>
    <name type="common">Fire moss</name>
    <name type="synonym">Dicranum purpureum</name>
    <dbReference type="NCBI Taxonomy" id="3225"/>
    <lineage>
        <taxon>Eukaryota</taxon>
        <taxon>Viridiplantae</taxon>
        <taxon>Streptophyta</taxon>
        <taxon>Embryophyta</taxon>
        <taxon>Bryophyta</taxon>
        <taxon>Bryophytina</taxon>
        <taxon>Bryopsida</taxon>
        <taxon>Dicranidae</taxon>
        <taxon>Pseudoditrichales</taxon>
        <taxon>Ditrichaceae</taxon>
        <taxon>Ceratodon</taxon>
    </lineage>
</organism>